<dbReference type="RefSeq" id="WP_226765736.1">
    <property type="nucleotide sequence ID" value="NZ_BAAAEO010000001.1"/>
</dbReference>
<dbReference type="EMBL" id="BAAAEO010000001">
    <property type="protein sequence ID" value="GAA0539192.1"/>
    <property type="molecule type" value="Genomic_DNA"/>
</dbReference>
<comment type="caution">
    <text evidence="2">The sequence shown here is derived from an EMBL/GenBank/DDBJ whole genome shotgun (WGS) entry which is preliminary data.</text>
</comment>
<evidence type="ECO:0000313" key="2">
    <source>
        <dbReference type="EMBL" id="GAA0539192.1"/>
    </source>
</evidence>
<proteinExistence type="predicted"/>
<sequence length="248" mass="28041">MKEVFYAVLLVVGLAIGWFVNDWLKPEPTEKIHLTLEQATKQSKFNLARDDMAEYFYICQEKGLGINHWKALFLTGYSFQYGVDSSSIALKKASPEGETPEKWNVEVSSLDVLSSEIKMMKAFTLDRAWFKNHEKLISKSKDELISRKNSLAIQRLYGDPNQKIAGLLEDSIRDTIVNLSKALGKNVEINSIKLPDPPENWDENLNLSMKYQCGDINPVFEGKKGINKSLETLTPSIDGLEVIVLPTK</sequence>
<reference evidence="2 3" key="1">
    <citation type="journal article" date="2019" name="Int. J. Syst. Evol. Microbiol.">
        <title>The Global Catalogue of Microorganisms (GCM) 10K type strain sequencing project: providing services to taxonomists for standard genome sequencing and annotation.</title>
        <authorList>
            <consortium name="The Broad Institute Genomics Platform"/>
            <consortium name="The Broad Institute Genome Sequencing Center for Infectious Disease"/>
            <person name="Wu L."/>
            <person name="Ma J."/>
        </authorList>
    </citation>
    <scope>NUCLEOTIDE SEQUENCE [LARGE SCALE GENOMIC DNA]</scope>
    <source>
        <strain evidence="2 3">JCM 14331</strain>
    </source>
</reference>
<dbReference type="Proteomes" id="UP001501169">
    <property type="component" value="Unassembled WGS sequence"/>
</dbReference>
<protein>
    <submittedName>
        <fullName evidence="2">Uncharacterized protein</fullName>
    </submittedName>
</protein>
<keyword evidence="1" id="KW-0812">Transmembrane</keyword>
<keyword evidence="1" id="KW-1133">Transmembrane helix</keyword>
<organism evidence="2 3">
    <name type="scientific">Rheinheimera aquimaris</name>
    <dbReference type="NCBI Taxonomy" id="412437"/>
    <lineage>
        <taxon>Bacteria</taxon>
        <taxon>Pseudomonadati</taxon>
        <taxon>Pseudomonadota</taxon>
        <taxon>Gammaproteobacteria</taxon>
        <taxon>Chromatiales</taxon>
        <taxon>Chromatiaceae</taxon>
        <taxon>Rheinheimera</taxon>
    </lineage>
</organism>
<accession>A0ABN1DB92</accession>
<keyword evidence="3" id="KW-1185">Reference proteome</keyword>
<feature type="transmembrane region" description="Helical" evidence="1">
    <location>
        <begin position="6"/>
        <end position="24"/>
    </location>
</feature>
<keyword evidence="1" id="KW-0472">Membrane</keyword>
<evidence type="ECO:0000313" key="3">
    <source>
        <dbReference type="Proteomes" id="UP001501169"/>
    </source>
</evidence>
<evidence type="ECO:0000256" key="1">
    <source>
        <dbReference type="SAM" id="Phobius"/>
    </source>
</evidence>
<gene>
    <name evidence="2" type="ORF">GCM10009098_03420</name>
</gene>
<name>A0ABN1DB92_9GAMM</name>